<dbReference type="Proteomes" id="UP001066276">
    <property type="component" value="Chromosome 2_1"/>
</dbReference>
<dbReference type="AlphaFoldDB" id="A0AAV7VN60"/>
<feature type="compositionally biased region" description="Polar residues" evidence="1">
    <location>
        <begin position="94"/>
        <end position="110"/>
    </location>
</feature>
<evidence type="ECO:0000313" key="3">
    <source>
        <dbReference type="Proteomes" id="UP001066276"/>
    </source>
</evidence>
<proteinExistence type="predicted"/>
<feature type="region of interest" description="Disordered" evidence="1">
    <location>
        <begin position="93"/>
        <end position="113"/>
    </location>
</feature>
<dbReference type="EMBL" id="JANPWB010000003">
    <property type="protein sequence ID" value="KAJ1202807.1"/>
    <property type="molecule type" value="Genomic_DNA"/>
</dbReference>
<sequence length="146" mass="15867">MFQHAGAAPLTWCSLFRSGSHRPSGHRGPRLGHGLSSLGPPAAPSIRSSRYRRGHRPDLSPAGRIVRRPPSSFPSWDRLSRSVSAGCRIFARLPQSTPYGTPGPQGSLNRRLSAPSDRVNYGRMTEGSRALSIQPFFCGFSVCTSH</sequence>
<comment type="caution">
    <text evidence="2">The sequence shown here is derived from an EMBL/GenBank/DDBJ whole genome shotgun (WGS) entry which is preliminary data.</text>
</comment>
<keyword evidence="3" id="KW-1185">Reference proteome</keyword>
<gene>
    <name evidence="2" type="ORF">NDU88_006602</name>
</gene>
<organism evidence="2 3">
    <name type="scientific">Pleurodeles waltl</name>
    <name type="common">Iberian ribbed newt</name>
    <dbReference type="NCBI Taxonomy" id="8319"/>
    <lineage>
        <taxon>Eukaryota</taxon>
        <taxon>Metazoa</taxon>
        <taxon>Chordata</taxon>
        <taxon>Craniata</taxon>
        <taxon>Vertebrata</taxon>
        <taxon>Euteleostomi</taxon>
        <taxon>Amphibia</taxon>
        <taxon>Batrachia</taxon>
        <taxon>Caudata</taxon>
        <taxon>Salamandroidea</taxon>
        <taxon>Salamandridae</taxon>
        <taxon>Pleurodelinae</taxon>
        <taxon>Pleurodeles</taxon>
    </lineage>
</organism>
<accession>A0AAV7VN60</accession>
<name>A0AAV7VN60_PLEWA</name>
<protein>
    <submittedName>
        <fullName evidence="2">Uncharacterized protein</fullName>
    </submittedName>
</protein>
<evidence type="ECO:0000256" key="1">
    <source>
        <dbReference type="SAM" id="MobiDB-lite"/>
    </source>
</evidence>
<reference evidence="2" key="1">
    <citation type="journal article" date="2022" name="bioRxiv">
        <title>Sequencing and chromosome-scale assembly of the giantPleurodeles waltlgenome.</title>
        <authorList>
            <person name="Brown T."/>
            <person name="Elewa A."/>
            <person name="Iarovenko S."/>
            <person name="Subramanian E."/>
            <person name="Araus A.J."/>
            <person name="Petzold A."/>
            <person name="Susuki M."/>
            <person name="Suzuki K.-i.T."/>
            <person name="Hayashi T."/>
            <person name="Toyoda A."/>
            <person name="Oliveira C."/>
            <person name="Osipova E."/>
            <person name="Leigh N.D."/>
            <person name="Simon A."/>
            <person name="Yun M.H."/>
        </authorList>
    </citation>
    <scope>NUCLEOTIDE SEQUENCE</scope>
    <source>
        <strain evidence="2">20211129_DDA</strain>
        <tissue evidence="2">Liver</tissue>
    </source>
</reference>
<evidence type="ECO:0000313" key="2">
    <source>
        <dbReference type="EMBL" id="KAJ1202807.1"/>
    </source>
</evidence>
<feature type="compositionally biased region" description="Basic residues" evidence="1">
    <location>
        <begin position="21"/>
        <end position="30"/>
    </location>
</feature>
<feature type="region of interest" description="Disordered" evidence="1">
    <location>
        <begin position="21"/>
        <end position="79"/>
    </location>
</feature>